<dbReference type="GO" id="GO:0005789">
    <property type="term" value="C:endoplasmic reticulum membrane"/>
    <property type="evidence" value="ECO:0007669"/>
    <property type="project" value="UniProtKB-SubCell"/>
</dbReference>
<dbReference type="UniPathway" id="UPA00196"/>
<feature type="transmembrane region" description="Helical" evidence="10">
    <location>
        <begin position="269"/>
        <end position="294"/>
    </location>
</feature>
<dbReference type="EMBL" id="QJKJ01005721">
    <property type="protein sequence ID" value="RDX89262.1"/>
    <property type="molecule type" value="Genomic_DNA"/>
</dbReference>
<accession>A0A371GFA6</accession>
<dbReference type="AlphaFoldDB" id="A0A371GFA6"/>
<dbReference type="Proteomes" id="UP000257109">
    <property type="component" value="Unassembled WGS sequence"/>
</dbReference>
<dbReference type="GO" id="GO:0006506">
    <property type="term" value="P:GPI anchor biosynthetic process"/>
    <property type="evidence" value="ECO:0007669"/>
    <property type="project" value="UniProtKB-UniPathway"/>
</dbReference>
<comment type="subcellular location">
    <subcellularLocation>
        <location evidence="1">Endoplasmic reticulum membrane</location>
        <topology evidence="1">Single-pass membrane protein</topology>
    </subcellularLocation>
</comment>
<name>A0A371GFA6_MUCPR</name>
<dbReference type="Pfam" id="PF08320">
    <property type="entry name" value="PIG-X"/>
    <property type="match status" value="1"/>
</dbReference>
<dbReference type="PANTHER" id="PTHR28650:SF1">
    <property type="entry name" value="PHOSPHATIDYLINOSITOL-GLYCAN BIOSYNTHESIS CLASS X PROTEIN"/>
    <property type="match status" value="1"/>
</dbReference>
<sequence>MEEGNRMHRVCGIKMQHNYGFETGFVFGRKSDWVVDSPHAKAFSPINKFLMQSYYDRYMNLHDSDFENFMSQEVTSGLCEVLPDNHNFVLSLSDLKRNLTGEGSHRSLSTLIKFQTQQSKSLSELLSYSCEFIIIERLPSGVFADPFELQRLVQRGMFSDIAVFGDTNLELPSFLSNRSAVEIHLVVDPNILQEPTDINMELPLHARYQPLNESGYSTVEFGAPDLLMRCSTKERVENRSCFFKSEKDDANLYGARVVWRIPSGIKMHANLVSAVTFIVALLSTLAIVVASLYYSNS</sequence>
<evidence type="ECO:0000313" key="11">
    <source>
        <dbReference type="EMBL" id="RDX89262.1"/>
    </source>
</evidence>
<evidence type="ECO:0000256" key="4">
    <source>
        <dbReference type="ARBA" id="ARBA00022502"/>
    </source>
</evidence>
<protein>
    <submittedName>
        <fullName evidence="11">Phosphatidylinositol-glycan biosynthesis class X protein</fullName>
    </submittedName>
</protein>
<comment type="similarity">
    <text evidence="3">Belongs to the PIGX family.</text>
</comment>
<proteinExistence type="inferred from homology"/>
<keyword evidence="9" id="KW-0325">Glycoprotein</keyword>
<evidence type="ECO:0000313" key="12">
    <source>
        <dbReference type="Proteomes" id="UP000257109"/>
    </source>
</evidence>
<evidence type="ECO:0000256" key="7">
    <source>
        <dbReference type="ARBA" id="ARBA00022989"/>
    </source>
</evidence>
<evidence type="ECO:0000256" key="10">
    <source>
        <dbReference type="SAM" id="Phobius"/>
    </source>
</evidence>
<organism evidence="11 12">
    <name type="scientific">Mucuna pruriens</name>
    <name type="common">Velvet bean</name>
    <name type="synonym">Dolichos pruriens</name>
    <dbReference type="NCBI Taxonomy" id="157652"/>
    <lineage>
        <taxon>Eukaryota</taxon>
        <taxon>Viridiplantae</taxon>
        <taxon>Streptophyta</taxon>
        <taxon>Embryophyta</taxon>
        <taxon>Tracheophyta</taxon>
        <taxon>Spermatophyta</taxon>
        <taxon>Magnoliopsida</taxon>
        <taxon>eudicotyledons</taxon>
        <taxon>Gunneridae</taxon>
        <taxon>Pentapetalae</taxon>
        <taxon>rosids</taxon>
        <taxon>fabids</taxon>
        <taxon>Fabales</taxon>
        <taxon>Fabaceae</taxon>
        <taxon>Papilionoideae</taxon>
        <taxon>50 kb inversion clade</taxon>
        <taxon>NPAAA clade</taxon>
        <taxon>indigoferoid/millettioid clade</taxon>
        <taxon>Phaseoleae</taxon>
        <taxon>Mucuna</taxon>
    </lineage>
</organism>
<keyword evidence="7 10" id="KW-1133">Transmembrane helix</keyword>
<keyword evidence="6" id="KW-0256">Endoplasmic reticulum</keyword>
<dbReference type="PANTHER" id="PTHR28650">
    <property type="entry name" value="PHOSPHATIDYLINOSITOL-GLYCAN BIOSYNTHESIS CLASS X PROTEIN"/>
    <property type="match status" value="1"/>
</dbReference>
<evidence type="ECO:0000256" key="2">
    <source>
        <dbReference type="ARBA" id="ARBA00004687"/>
    </source>
</evidence>
<reference evidence="11" key="1">
    <citation type="submission" date="2018-05" db="EMBL/GenBank/DDBJ databases">
        <title>Draft genome of Mucuna pruriens seed.</title>
        <authorList>
            <person name="Nnadi N.E."/>
            <person name="Vos R."/>
            <person name="Hasami M.H."/>
            <person name="Devisetty U.K."/>
            <person name="Aguiy J.C."/>
        </authorList>
    </citation>
    <scope>NUCLEOTIDE SEQUENCE [LARGE SCALE GENOMIC DNA]</scope>
    <source>
        <strain evidence="11">JCA_2017</strain>
    </source>
</reference>
<dbReference type="InterPro" id="IPR013233">
    <property type="entry name" value="PIG-X/PBN1"/>
</dbReference>
<evidence type="ECO:0000256" key="6">
    <source>
        <dbReference type="ARBA" id="ARBA00022824"/>
    </source>
</evidence>
<dbReference type="OrthoDB" id="5546453at2759"/>
<comment type="caution">
    <text evidence="11">The sequence shown here is derived from an EMBL/GenBank/DDBJ whole genome shotgun (WGS) entry which is preliminary data.</text>
</comment>
<keyword evidence="8 10" id="KW-0472">Membrane</keyword>
<dbReference type="SMART" id="SM00780">
    <property type="entry name" value="PIG-X"/>
    <property type="match status" value="1"/>
</dbReference>
<dbReference type="InterPro" id="IPR040039">
    <property type="entry name" value="PIGX"/>
</dbReference>
<keyword evidence="4" id="KW-0337">GPI-anchor biosynthesis</keyword>
<gene>
    <name evidence="11" type="primary">PIGX</name>
    <name evidence="11" type="ORF">CR513_29031</name>
</gene>
<evidence type="ECO:0000256" key="3">
    <source>
        <dbReference type="ARBA" id="ARBA00010345"/>
    </source>
</evidence>
<evidence type="ECO:0000256" key="5">
    <source>
        <dbReference type="ARBA" id="ARBA00022692"/>
    </source>
</evidence>
<feature type="non-terminal residue" evidence="11">
    <location>
        <position position="1"/>
    </location>
</feature>
<keyword evidence="12" id="KW-1185">Reference proteome</keyword>
<evidence type="ECO:0000256" key="8">
    <source>
        <dbReference type="ARBA" id="ARBA00023136"/>
    </source>
</evidence>
<keyword evidence="5 10" id="KW-0812">Transmembrane</keyword>
<evidence type="ECO:0000256" key="9">
    <source>
        <dbReference type="ARBA" id="ARBA00023180"/>
    </source>
</evidence>
<evidence type="ECO:0000256" key="1">
    <source>
        <dbReference type="ARBA" id="ARBA00004389"/>
    </source>
</evidence>
<comment type="pathway">
    <text evidence="2">Glycolipid biosynthesis; glycosylphosphatidylinositol-anchor biosynthesis.</text>
</comment>